<proteinExistence type="inferred from homology"/>
<dbReference type="PANTHER" id="PTHR13693:SF3">
    <property type="entry name" value="LD36009P"/>
    <property type="match status" value="1"/>
</dbReference>
<evidence type="ECO:0000259" key="4">
    <source>
        <dbReference type="Pfam" id="PF00155"/>
    </source>
</evidence>
<dbReference type="GO" id="GO:0004758">
    <property type="term" value="F:serine C-palmitoyltransferase activity"/>
    <property type="evidence" value="ECO:0007669"/>
    <property type="project" value="TreeGrafter"/>
</dbReference>
<evidence type="ECO:0000313" key="6">
    <source>
        <dbReference type="Proteomes" id="UP000285301"/>
    </source>
</evidence>
<gene>
    <name evidence="5" type="ORF">B4U79_00050</name>
</gene>
<dbReference type="InterPro" id="IPR015424">
    <property type="entry name" value="PyrdxlP-dep_Trfase"/>
</dbReference>
<dbReference type="GO" id="GO:0016020">
    <property type="term" value="C:membrane"/>
    <property type="evidence" value="ECO:0007669"/>
    <property type="project" value="GOC"/>
</dbReference>
<dbReference type="Gene3D" id="3.90.1150.10">
    <property type="entry name" value="Aspartate Aminotransferase, domain 1"/>
    <property type="match status" value="1"/>
</dbReference>
<dbReference type="GO" id="GO:0030170">
    <property type="term" value="F:pyridoxal phosphate binding"/>
    <property type="evidence" value="ECO:0007669"/>
    <property type="project" value="InterPro"/>
</dbReference>
<keyword evidence="3 5" id="KW-0808">Transferase</keyword>
<dbReference type="Pfam" id="PF00155">
    <property type="entry name" value="Aminotran_1_2"/>
    <property type="match status" value="1"/>
</dbReference>
<evidence type="ECO:0000256" key="2">
    <source>
        <dbReference type="ARBA" id="ARBA00008392"/>
    </source>
</evidence>
<dbReference type="GO" id="GO:0046513">
    <property type="term" value="P:ceramide biosynthetic process"/>
    <property type="evidence" value="ECO:0007669"/>
    <property type="project" value="TreeGrafter"/>
</dbReference>
<comment type="cofactor">
    <cofactor evidence="1">
        <name>pyridoxal 5'-phosphate</name>
        <dbReference type="ChEBI" id="CHEBI:597326"/>
    </cofactor>
</comment>
<feature type="non-terminal residue" evidence="5">
    <location>
        <position position="100"/>
    </location>
</feature>
<evidence type="ECO:0000256" key="1">
    <source>
        <dbReference type="ARBA" id="ARBA00001933"/>
    </source>
</evidence>
<sequence>MDPNNPEGKERIRRLAENTAYFRAKLKQLGFVVIGDDHSPVVPLMIFIGAKLSAFVRLARSYGLAAVSVCFPATNLTGGRIRFCVSASHTLEMLDKVINI</sequence>
<name>A0A443R7C5_9ACAR</name>
<evidence type="ECO:0000256" key="3">
    <source>
        <dbReference type="ARBA" id="ARBA00022679"/>
    </source>
</evidence>
<dbReference type="InterPro" id="IPR015422">
    <property type="entry name" value="PyrdxlP-dep_Trfase_small"/>
</dbReference>
<dbReference type="SUPFAM" id="SSF53383">
    <property type="entry name" value="PLP-dependent transferases"/>
    <property type="match status" value="1"/>
</dbReference>
<dbReference type="InterPro" id="IPR004839">
    <property type="entry name" value="Aminotransferase_I/II_large"/>
</dbReference>
<feature type="domain" description="Aminotransferase class I/classII large" evidence="4">
    <location>
        <begin position="6"/>
        <end position="99"/>
    </location>
</feature>
<dbReference type="Proteomes" id="UP000285301">
    <property type="component" value="Unassembled WGS sequence"/>
</dbReference>
<protein>
    <submittedName>
        <fullName evidence="5">Putative serine palmitoyltransferase-like protein</fullName>
    </submittedName>
</protein>
<dbReference type="OrthoDB" id="6508029at2759"/>
<reference evidence="5 6" key="1">
    <citation type="journal article" date="2018" name="Gigascience">
        <title>Genomes of trombidid mites reveal novel predicted allergens and laterally-transferred genes associated with secondary metabolism.</title>
        <authorList>
            <person name="Dong X."/>
            <person name="Chaisiri K."/>
            <person name="Xia D."/>
            <person name="Armstrong S.D."/>
            <person name="Fang Y."/>
            <person name="Donnelly M.J."/>
            <person name="Kadowaki T."/>
            <person name="McGarry J.W."/>
            <person name="Darby A.C."/>
            <person name="Makepeace B.L."/>
        </authorList>
    </citation>
    <scope>NUCLEOTIDE SEQUENCE [LARGE SCALE GENOMIC DNA]</scope>
    <source>
        <strain evidence="5">UoL-WK</strain>
    </source>
</reference>
<dbReference type="GO" id="GO:0046512">
    <property type="term" value="P:sphingosine biosynthetic process"/>
    <property type="evidence" value="ECO:0007669"/>
    <property type="project" value="TreeGrafter"/>
</dbReference>
<dbReference type="EMBL" id="NCKU01001814">
    <property type="protein sequence ID" value="RWS11178.1"/>
    <property type="molecule type" value="Genomic_DNA"/>
</dbReference>
<dbReference type="InterPro" id="IPR050087">
    <property type="entry name" value="AON_synthase_class-II"/>
</dbReference>
<dbReference type="AlphaFoldDB" id="A0A443R7C5"/>
<dbReference type="GO" id="GO:0017059">
    <property type="term" value="C:serine palmitoyltransferase complex"/>
    <property type="evidence" value="ECO:0007669"/>
    <property type="project" value="TreeGrafter"/>
</dbReference>
<accession>A0A443R7C5</accession>
<evidence type="ECO:0000313" key="5">
    <source>
        <dbReference type="EMBL" id="RWS11178.1"/>
    </source>
</evidence>
<comment type="similarity">
    <text evidence="2">Belongs to the class-II pyridoxal-phosphate-dependent aminotransferase family.</text>
</comment>
<dbReference type="PANTHER" id="PTHR13693">
    <property type="entry name" value="CLASS II AMINOTRANSFERASE/8-AMINO-7-OXONONANOATE SYNTHASE"/>
    <property type="match status" value="1"/>
</dbReference>
<dbReference type="STRING" id="1965070.A0A443R7C5"/>
<keyword evidence="6" id="KW-1185">Reference proteome</keyword>
<comment type="caution">
    <text evidence="5">The sequence shown here is derived from an EMBL/GenBank/DDBJ whole genome shotgun (WGS) entry which is preliminary data.</text>
</comment>
<organism evidence="5 6">
    <name type="scientific">Dinothrombium tinctorium</name>
    <dbReference type="NCBI Taxonomy" id="1965070"/>
    <lineage>
        <taxon>Eukaryota</taxon>
        <taxon>Metazoa</taxon>
        <taxon>Ecdysozoa</taxon>
        <taxon>Arthropoda</taxon>
        <taxon>Chelicerata</taxon>
        <taxon>Arachnida</taxon>
        <taxon>Acari</taxon>
        <taxon>Acariformes</taxon>
        <taxon>Trombidiformes</taxon>
        <taxon>Prostigmata</taxon>
        <taxon>Anystina</taxon>
        <taxon>Parasitengona</taxon>
        <taxon>Trombidioidea</taxon>
        <taxon>Trombidiidae</taxon>
        <taxon>Dinothrombium</taxon>
    </lineage>
</organism>